<dbReference type="Pfam" id="PF00085">
    <property type="entry name" value="Thioredoxin"/>
    <property type="match status" value="1"/>
</dbReference>
<accession>A0A2X0LRH2</accession>
<name>A0A2X0LRH2_9BASI</name>
<evidence type="ECO:0000259" key="2">
    <source>
        <dbReference type="PROSITE" id="PS51352"/>
    </source>
</evidence>
<dbReference type="OrthoDB" id="2121326at2759"/>
<dbReference type="Proteomes" id="UP000249723">
    <property type="component" value="Unassembled WGS sequence"/>
</dbReference>
<dbReference type="PROSITE" id="PS51352">
    <property type="entry name" value="THIOREDOXIN_2"/>
    <property type="match status" value="1"/>
</dbReference>
<dbReference type="InterPro" id="IPR013766">
    <property type="entry name" value="Thioredoxin_domain"/>
</dbReference>
<keyword evidence="4" id="KW-1185">Reference proteome</keyword>
<organism evidence="3 4">
    <name type="scientific">Microbotryum saponariae</name>
    <dbReference type="NCBI Taxonomy" id="289078"/>
    <lineage>
        <taxon>Eukaryota</taxon>
        <taxon>Fungi</taxon>
        <taxon>Dikarya</taxon>
        <taxon>Basidiomycota</taxon>
        <taxon>Pucciniomycotina</taxon>
        <taxon>Microbotryomycetes</taxon>
        <taxon>Microbotryales</taxon>
        <taxon>Microbotryaceae</taxon>
        <taxon>Microbotryum</taxon>
    </lineage>
</organism>
<feature type="domain" description="Thioredoxin" evidence="2">
    <location>
        <begin position="53"/>
        <end position="185"/>
    </location>
</feature>
<dbReference type="EMBL" id="FMWP01000096">
    <property type="protein sequence ID" value="SCZ98843.1"/>
    <property type="molecule type" value="Genomic_DNA"/>
</dbReference>
<evidence type="ECO:0000313" key="4">
    <source>
        <dbReference type="Proteomes" id="UP000249723"/>
    </source>
</evidence>
<dbReference type="SUPFAM" id="SSF52833">
    <property type="entry name" value="Thioredoxin-like"/>
    <property type="match status" value="1"/>
</dbReference>
<dbReference type="CDD" id="cd02947">
    <property type="entry name" value="TRX_family"/>
    <property type="match status" value="1"/>
</dbReference>
<evidence type="ECO:0000256" key="1">
    <source>
        <dbReference type="ARBA" id="ARBA00023157"/>
    </source>
</evidence>
<keyword evidence="1" id="KW-1015">Disulfide bond</keyword>
<evidence type="ECO:0000313" key="3">
    <source>
        <dbReference type="EMBL" id="SCZ98843.1"/>
    </source>
</evidence>
<gene>
    <name evidence="3" type="ORF">BZ3500_MVSOF-1268-A1-R1_CHR3-1G05657</name>
</gene>
<dbReference type="PANTHER" id="PTHR46115">
    <property type="entry name" value="THIOREDOXIN-LIKE PROTEIN 1"/>
    <property type="match status" value="1"/>
</dbReference>
<dbReference type="AlphaFoldDB" id="A0A2X0LRH2"/>
<dbReference type="InterPro" id="IPR036249">
    <property type="entry name" value="Thioredoxin-like_sf"/>
</dbReference>
<protein>
    <submittedName>
        <fullName evidence="3">BZ3500_MvSof-1268-A1-R1_Chr3-1g05657 protein</fullName>
    </submittedName>
</protein>
<dbReference type="STRING" id="289078.A0A2X0LRH2"/>
<proteinExistence type="predicted"/>
<reference evidence="4" key="1">
    <citation type="submission" date="2016-10" db="EMBL/GenBank/DDBJ databases">
        <authorList>
            <person name="Jeantristanb JTB J.-T."/>
            <person name="Ricardo R."/>
        </authorList>
    </citation>
    <scope>NUCLEOTIDE SEQUENCE [LARGE SCALE GENOMIC DNA]</scope>
</reference>
<dbReference type="Gene3D" id="3.40.30.10">
    <property type="entry name" value="Glutaredoxin"/>
    <property type="match status" value="1"/>
</dbReference>
<sequence length="187" mass="20577">MILVQSSRWPATIITRPVGSDFPALRLAPPRTRRRLVSAVSNGGGERSDDCSVRNKRAYLIRSLTTTTNAVVKAIESFADFKTIINSDKIVVIDFWATCMVRVSVEMPAGNGPCKVISPVFEQLEKEHPNLEFYKVDVDTQEDIASECAIKAMPTFIFFQNGEKKGTVVGAAKDKLVAALQMHSESA</sequence>